<dbReference type="PANTHER" id="PTHR24096">
    <property type="entry name" value="LONG-CHAIN-FATTY-ACID--COA LIGASE"/>
    <property type="match status" value="1"/>
</dbReference>
<sequence length="553" mass="59502">MATEQKSSCGDGGGSIDPKSGFCSKTKTFHSLRPKSQLPLQTTPLSLTHYILSSLHQSPPPPSTPALVHATTGHQILYPEFILRVQNLAASLQSQLGLSHGQCAFVLSPNSLNLPILHLSLLYLGVIVSPSNPASSNPEISRQISLCNPAVAFATSDTAHKIPNSLRLGTVLLDSSEFESMMLKCPSSTKWSQISVSQSDTATILYSSGTTGRVKGVELTHRNWISNLASSAARNASAPHAVCLCTAPFFHVYGIAYCLRALATGDTLVWMARFDMKAMLGSIERFGITHVAWAPPVAVALTKYGDGNEMGGYDLSSLQVIACGGAPLAKSVIEKLRERLPNVQVSQAYGMTETTARVFAAVGPEETGVEGANGKLMSDLEAKIVDPESGTALPPLMHGELWVRGPNIMKGYVGDEAATAAILDSEGWLKTGDICYIDNQGFLFFVDRLKELIKYKGYQVAPAELEDLLHSHPDIVDAAVIPYPDEEAGQVPMAFVVRCLGSAIDESQIKDFIAKQVAPYKKIRRVTFTMAIPKNAQGKVLRKELIKLAPSKL</sequence>
<keyword evidence="3" id="KW-0963">Cytoplasm</keyword>
<dbReference type="InterPro" id="IPR042099">
    <property type="entry name" value="ANL_N_sf"/>
</dbReference>
<dbReference type="GO" id="GO:0016405">
    <property type="term" value="F:CoA-ligase activity"/>
    <property type="evidence" value="ECO:0007669"/>
    <property type="project" value="TreeGrafter"/>
</dbReference>
<dbReference type="Proteomes" id="UP000290289">
    <property type="component" value="Chromosome 13"/>
</dbReference>
<proteinExistence type="inferred from homology"/>
<dbReference type="SUPFAM" id="SSF56801">
    <property type="entry name" value="Acetyl-CoA synthetase-like"/>
    <property type="match status" value="1"/>
</dbReference>
<comment type="caution">
    <text evidence="7">The sequence shown here is derived from an EMBL/GenBank/DDBJ whole genome shotgun (WGS) entry which is preliminary data.</text>
</comment>
<dbReference type="Gene3D" id="3.40.50.12780">
    <property type="entry name" value="N-terminal domain of ligase-like"/>
    <property type="match status" value="1"/>
</dbReference>
<dbReference type="InterPro" id="IPR045851">
    <property type="entry name" value="AMP-bd_C_sf"/>
</dbReference>
<evidence type="ECO:0000313" key="7">
    <source>
        <dbReference type="EMBL" id="RXH79868.1"/>
    </source>
</evidence>
<keyword evidence="8" id="KW-1185">Reference proteome</keyword>
<dbReference type="InterPro" id="IPR020845">
    <property type="entry name" value="AMP-binding_CS"/>
</dbReference>
<dbReference type="FunFam" id="3.30.300.30:FF:000007">
    <property type="entry name" value="4-coumarate--CoA ligase 2"/>
    <property type="match status" value="1"/>
</dbReference>
<dbReference type="Pfam" id="PF00501">
    <property type="entry name" value="AMP-binding"/>
    <property type="match status" value="1"/>
</dbReference>
<evidence type="ECO:0000256" key="2">
    <source>
        <dbReference type="ARBA" id="ARBA00006432"/>
    </source>
</evidence>
<dbReference type="AlphaFoldDB" id="A0A498I7Y4"/>
<comment type="similarity">
    <text evidence="2">Belongs to the ATP-dependent AMP-binding enzyme family.</text>
</comment>
<dbReference type="STRING" id="3750.A0A498I7Y4"/>
<accession>A0A498I7Y4</accession>
<dbReference type="GO" id="GO:0005737">
    <property type="term" value="C:cytoplasm"/>
    <property type="evidence" value="ECO:0007669"/>
    <property type="project" value="UniProtKB-SubCell"/>
</dbReference>
<dbReference type="Pfam" id="PF13193">
    <property type="entry name" value="AMP-binding_C"/>
    <property type="match status" value="1"/>
</dbReference>
<dbReference type="PANTHER" id="PTHR24096:SF362">
    <property type="entry name" value="4-COUMARATE--COA LIGASE-LIKE 9"/>
    <property type="match status" value="1"/>
</dbReference>
<dbReference type="Gene3D" id="3.30.300.30">
    <property type="match status" value="1"/>
</dbReference>
<dbReference type="EMBL" id="RDQH01000339">
    <property type="protein sequence ID" value="RXH79868.1"/>
    <property type="molecule type" value="Genomic_DNA"/>
</dbReference>
<dbReference type="PROSITE" id="PS00455">
    <property type="entry name" value="AMP_BINDING"/>
    <property type="match status" value="1"/>
</dbReference>
<evidence type="ECO:0000313" key="8">
    <source>
        <dbReference type="Proteomes" id="UP000290289"/>
    </source>
</evidence>
<evidence type="ECO:0000259" key="5">
    <source>
        <dbReference type="Pfam" id="PF00501"/>
    </source>
</evidence>
<dbReference type="InterPro" id="IPR000873">
    <property type="entry name" value="AMP-dep_synth/lig_dom"/>
</dbReference>
<feature type="domain" description="AMP-dependent synthetase/ligase" evidence="5">
    <location>
        <begin position="61"/>
        <end position="412"/>
    </location>
</feature>
<name>A0A498I7Y4_MALDO</name>
<evidence type="ECO:0008006" key="9">
    <source>
        <dbReference type="Google" id="ProtNLM"/>
    </source>
</evidence>
<reference evidence="7 8" key="1">
    <citation type="submission" date="2018-10" db="EMBL/GenBank/DDBJ databases">
        <title>A high-quality apple genome assembly.</title>
        <authorList>
            <person name="Hu J."/>
        </authorList>
    </citation>
    <scope>NUCLEOTIDE SEQUENCE [LARGE SCALE GENOMIC DNA]</scope>
    <source>
        <strain evidence="8">cv. HFTH1</strain>
        <tissue evidence="7">Young leaf</tissue>
    </source>
</reference>
<organism evidence="7 8">
    <name type="scientific">Malus domestica</name>
    <name type="common">Apple</name>
    <name type="synonym">Pyrus malus</name>
    <dbReference type="NCBI Taxonomy" id="3750"/>
    <lineage>
        <taxon>Eukaryota</taxon>
        <taxon>Viridiplantae</taxon>
        <taxon>Streptophyta</taxon>
        <taxon>Embryophyta</taxon>
        <taxon>Tracheophyta</taxon>
        <taxon>Spermatophyta</taxon>
        <taxon>Magnoliopsida</taxon>
        <taxon>eudicotyledons</taxon>
        <taxon>Gunneridae</taxon>
        <taxon>Pentapetalae</taxon>
        <taxon>rosids</taxon>
        <taxon>fabids</taxon>
        <taxon>Rosales</taxon>
        <taxon>Rosaceae</taxon>
        <taxon>Amygdaloideae</taxon>
        <taxon>Maleae</taxon>
        <taxon>Malus</taxon>
    </lineage>
</organism>
<gene>
    <name evidence="7" type="ORF">DVH24_041015</name>
</gene>
<evidence type="ECO:0000256" key="1">
    <source>
        <dbReference type="ARBA" id="ARBA00004496"/>
    </source>
</evidence>
<evidence type="ECO:0000259" key="6">
    <source>
        <dbReference type="Pfam" id="PF13193"/>
    </source>
</evidence>
<dbReference type="CDD" id="cd05904">
    <property type="entry name" value="4CL"/>
    <property type="match status" value="1"/>
</dbReference>
<protein>
    <recommendedName>
        <fullName evidence="9">4-coumarate--CoA ligase</fullName>
    </recommendedName>
</protein>
<keyword evidence="4" id="KW-0436">Ligase</keyword>
<feature type="domain" description="AMP-binding enzyme C-terminal" evidence="6">
    <location>
        <begin position="464"/>
        <end position="539"/>
    </location>
</feature>
<evidence type="ECO:0000256" key="3">
    <source>
        <dbReference type="ARBA" id="ARBA00022490"/>
    </source>
</evidence>
<dbReference type="InterPro" id="IPR025110">
    <property type="entry name" value="AMP-bd_C"/>
</dbReference>
<comment type="subcellular location">
    <subcellularLocation>
        <location evidence="1">Cytoplasm</location>
    </subcellularLocation>
</comment>
<evidence type="ECO:0000256" key="4">
    <source>
        <dbReference type="ARBA" id="ARBA00022598"/>
    </source>
</evidence>